<dbReference type="Proteomes" id="UP001199054">
    <property type="component" value="Unassembled WGS sequence"/>
</dbReference>
<name>A0ABS8BA87_9ACTN</name>
<sequence>MTGRRYTVGQQVLDRDRQAHGRIVGCYPSPLVLRLMDEAGFQWIARTVACEPAGRQPAVQDAGGDRGGVRIPPGRVPVDVPPTELRVGDHVIAGGRLVTITDLRYRHGGTRTVILSTGRLAVADRVMRVYRSRTS</sequence>
<evidence type="ECO:0000313" key="3">
    <source>
        <dbReference type="Proteomes" id="UP001199054"/>
    </source>
</evidence>
<evidence type="ECO:0000313" key="2">
    <source>
        <dbReference type="EMBL" id="MCB5181514.1"/>
    </source>
</evidence>
<keyword evidence="3" id="KW-1185">Reference proteome</keyword>
<comment type="caution">
    <text evidence="2">The sequence shown here is derived from an EMBL/GenBank/DDBJ whole genome shotgun (WGS) entry which is preliminary data.</text>
</comment>
<accession>A0ABS8BA87</accession>
<proteinExistence type="predicted"/>
<reference evidence="2 3" key="1">
    <citation type="submission" date="2021-10" db="EMBL/GenBank/DDBJ databases">
        <title>Streptomyces sp. strain SMC 277, a novel streptomycete isolated from soil.</title>
        <authorList>
            <person name="Chanama M."/>
        </authorList>
    </citation>
    <scope>NUCLEOTIDE SEQUENCE [LARGE SCALE GENOMIC DNA]</scope>
    <source>
        <strain evidence="2 3">SMC 277</strain>
    </source>
</reference>
<protein>
    <submittedName>
        <fullName evidence="2">Uncharacterized protein</fullName>
    </submittedName>
</protein>
<evidence type="ECO:0000256" key="1">
    <source>
        <dbReference type="SAM" id="MobiDB-lite"/>
    </source>
</evidence>
<dbReference type="EMBL" id="JAJAUY010000077">
    <property type="protein sequence ID" value="MCB5181514.1"/>
    <property type="molecule type" value="Genomic_DNA"/>
</dbReference>
<dbReference type="RefSeq" id="WP_226728597.1">
    <property type="nucleotide sequence ID" value="NZ_JAJAUY010000077.1"/>
</dbReference>
<feature type="region of interest" description="Disordered" evidence="1">
    <location>
        <begin position="56"/>
        <end position="77"/>
    </location>
</feature>
<organism evidence="2 3">
    <name type="scientific">Streptomyces antimicrobicus</name>
    <dbReference type="NCBI Taxonomy" id="2883108"/>
    <lineage>
        <taxon>Bacteria</taxon>
        <taxon>Bacillati</taxon>
        <taxon>Actinomycetota</taxon>
        <taxon>Actinomycetes</taxon>
        <taxon>Kitasatosporales</taxon>
        <taxon>Streptomycetaceae</taxon>
        <taxon>Streptomyces</taxon>
    </lineage>
</organism>
<gene>
    <name evidence="2" type="ORF">LG632_19260</name>
</gene>